<proteinExistence type="predicted"/>
<reference evidence="1 2" key="1">
    <citation type="submission" date="2013-09" db="EMBL/GenBank/DDBJ databases">
        <title>Whole genome shotgun sequence of Vibrio proteolyticus NBRC 13287.</title>
        <authorList>
            <person name="Isaki S."/>
            <person name="Hosoyama A."/>
            <person name="Numata M."/>
            <person name="Hashimoto M."/>
            <person name="Hosoyama Y."/>
            <person name="Tsuchikane K."/>
            <person name="Noguchi M."/>
            <person name="Hirakata S."/>
            <person name="Ichikawa N."/>
            <person name="Ohji S."/>
            <person name="Yamazoe A."/>
            <person name="Fujita N."/>
        </authorList>
    </citation>
    <scope>NUCLEOTIDE SEQUENCE [LARGE SCALE GENOMIC DNA]</scope>
    <source>
        <strain evidence="1 2">NBRC 13287</strain>
    </source>
</reference>
<organism evidence="1 2">
    <name type="scientific">Vibrio proteolyticus NBRC 13287</name>
    <dbReference type="NCBI Taxonomy" id="1219065"/>
    <lineage>
        <taxon>Bacteria</taxon>
        <taxon>Pseudomonadati</taxon>
        <taxon>Pseudomonadota</taxon>
        <taxon>Gammaproteobacteria</taxon>
        <taxon>Vibrionales</taxon>
        <taxon>Vibrionaceae</taxon>
        <taxon>Vibrio</taxon>
    </lineage>
</organism>
<name>U3A680_VIBPR</name>
<dbReference type="Proteomes" id="UP000016570">
    <property type="component" value="Unassembled WGS sequence"/>
</dbReference>
<dbReference type="RefSeq" id="WP_021706775.1">
    <property type="nucleotide sequence ID" value="NZ_BATJ01000019.1"/>
</dbReference>
<keyword evidence="2" id="KW-1185">Reference proteome</keyword>
<gene>
    <name evidence="1" type="ORF">VPR01S_19_00890</name>
</gene>
<sequence length="177" mass="19882">MSLTLQQAYGLMLDDLDTFVRRVPLTIARVGRELCECDLSLCHSGTLATGYDHGLPCRESRLLLVSQPKGRSRGPIHCVYVPVNRLCSVALTEIEHYAERCGALFFCSQLSNCTLDRIHVADGHCAFRRHLAPGRHAALLGMKMIDKWRVWVQYQDDHGNIVGVMPLFGCKKLTRMA</sequence>
<dbReference type="STRING" id="1219065.VPR01S_19_00890"/>
<protein>
    <submittedName>
        <fullName evidence="1">Uncharacterized protein</fullName>
    </submittedName>
</protein>
<dbReference type="EMBL" id="BATJ01000019">
    <property type="protein sequence ID" value="GAD68807.1"/>
    <property type="molecule type" value="Genomic_DNA"/>
</dbReference>
<accession>U3A680</accession>
<evidence type="ECO:0000313" key="1">
    <source>
        <dbReference type="EMBL" id="GAD68807.1"/>
    </source>
</evidence>
<dbReference type="AlphaFoldDB" id="U3A680"/>
<comment type="caution">
    <text evidence="1">The sequence shown here is derived from an EMBL/GenBank/DDBJ whole genome shotgun (WGS) entry which is preliminary data.</text>
</comment>
<evidence type="ECO:0000313" key="2">
    <source>
        <dbReference type="Proteomes" id="UP000016570"/>
    </source>
</evidence>